<protein>
    <submittedName>
        <fullName evidence="1">Uncharacterized protein</fullName>
    </submittedName>
</protein>
<evidence type="ECO:0000313" key="2">
    <source>
        <dbReference type="Proteomes" id="UP000193710"/>
    </source>
</evidence>
<dbReference type="InterPro" id="IPR028953">
    <property type="entry name" value="Imm_IFT-like"/>
</dbReference>
<evidence type="ECO:0000313" key="1">
    <source>
        <dbReference type="EMBL" id="ORX05217.1"/>
    </source>
</evidence>
<name>A0ABX3W6C2_9MYCO</name>
<sequence>MGPEQFILAAPLMATIERYFFGRFGLSIRSQRDLPRVKVPIAAEELLPGFRIETREFDHGDHRALIAADGALVAVGSTDQITGTADLVKLSLYLTATIEEIQASALDIDGKPLFELR</sequence>
<reference evidence="1 2" key="1">
    <citation type="submission" date="2016-01" db="EMBL/GenBank/DDBJ databases">
        <title>The new phylogeny of the genus Mycobacterium.</title>
        <authorList>
            <person name="Tarcisio F."/>
            <person name="Conor M."/>
            <person name="Antonella G."/>
            <person name="Elisabetta G."/>
            <person name="Giulia F.S."/>
            <person name="Sara T."/>
            <person name="Anna F."/>
            <person name="Clotilde B."/>
            <person name="Roberto B."/>
            <person name="Veronica D.S."/>
            <person name="Fabio R."/>
            <person name="Monica P."/>
            <person name="Olivier J."/>
            <person name="Enrico T."/>
            <person name="Nicola S."/>
        </authorList>
    </citation>
    <scope>NUCLEOTIDE SEQUENCE [LARGE SCALE GENOMIC DNA]</scope>
    <source>
        <strain evidence="1 2">DSM 44626</strain>
    </source>
</reference>
<accession>A0ABX3W6C2</accession>
<keyword evidence="2" id="KW-1185">Reference proteome</keyword>
<proteinExistence type="predicted"/>
<dbReference type="EMBL" id="LQPY01000015">
    <property type="protein sequence ID" value="ORX05217.1"/>
    <property type="molecule type" value="Genomic_DNA"/>
</dbReference>
<dbReference type="Proteomes" id="UP000193710">
    <property type="component" value="Unassembled WGS sequence"/>
</dbReference>
<dbReference type="Pfam" id="PF15598">
    <property type="entry name" value="Imm61"/>
    <property type="match status" value="1"/>
</dbReference>
<comment type="caution">
    <text evidence="1">The sequence shown here is derived from an EMBL/GenBank/DDBJ whole genome shotgun (WGS) entry which is preliminary data.</text>
</comment>
<gene>
    <name evidence="1" type="ORF">AWC29_11880</name>
</gene>
<organism evidence="1 2">
    <name type="scientific">Mycobacterium triplex</name>
    <dbReference type="NCBI Taxonomy" id="47839"/>
    <lineage>
        <taxon>Bacteria</taxon>
        <taxon>Bacillati</taxon>
        <taxon>Actinomycetota</taxon>
        <taxon>Actinomycetes</taxon>
        <taxon>Mycobacteriales</taxon>
        <taxon>Mycobacteriaceae</taxon>
        <taxon>Mycobacterium</taxon>
        <taxon>Mycobacterium simiae complex</taxon>
    </lineage>
</organism>